<accession>A0A1I1US14</accession>
<evidence type="ECO:0000313" key="2">
    <source>
        <dbReference type="Proteomes" id="UP000181976"/>
    </source>
</evidence>
<organism evidence="1 2">
    <name type="scientific">Thermophagus xiamenensis</name>
    <dbReference type="NCBI Taxonomy" id="385682"/>
    <lineage>
        <taxon>Bacteria</taxon>
        <taxon>Pseudomonadati</taxon>
        <taxon>Bacteroidota</taxon>
        <taxon>Bacteroidia</taxon>
        <taxon>Marinilabiliales</taxon>
        <taxon>Marinilabiliaceae</taxon>
        <taxon>Thermophagus</taxon>
    </lineage>
</organism>
<dbReference type="Proteomes" id="UP000181976">
    <property type="component" value="Unassembled WGS sequence"/>
</dbReference>
<proteinExistence type="predicted"/>
<name>A0A1I1US14_9BACT</name>
<gene>
    <name evidence="1" type="ORF">SAMN05444380_10198</name>
</gene>
<keyword evidence="2" id="KW-1185">Reference proteome</keyword>
<sequence>MSKTKFNKSVFFIDNKGAKRFLFKCINYGDNDNLKFIFNFPNKGKSIIFSPDDNSYPDNIEIRSYAELSYHQDGSLLWKFPKRKGGQPQNYYNPHGVGSRRTDLDNIKLWEPIVQGNIIRYKDCINEETIESEEIVDCKEIFDGTPFEYYVYLGNLAYANPPNNKNGEYIHRVNDVTEKLDMILWFRKSEFNGLHHMIGEIPVVNDNNRVKIIEPNFPLDHSGAFEIDLGFLNNAAWNAEIVNEHMKLNMNVLVNSQPNTLVCKTLLKYNPYLNQIKELLGYNKCVAISPIYQHQKLDIRLGGILKKENDSDTFIILTI</sequence>
<protein>
    <submittedName>
        <fullName evidence="1">Uncharacterized protein</fullName>
    </submittedName>
</protein>
<evidence type="ECO:0000313" key="1">
    <source>
        <dbReference type="EMBL" id="SFD70780.1"/>
    </source>
</evidence>
<dbReference type="AlphaFoldDB" id="A0A1I1US14"/>
<dbReference type="InParanoid" id="A0A1I1US14"/>
<dbReference type="RefSeq" id="WP_010527244.1">
    <property type="nucleotide sequence ID" value="NZ_AFSL01000040.1"/>
</dbReference>
<reference evidence="1 2" key="1">
    <citation type="submission" date="2016-10" db="EMBL/GenBank/DDBJ databases">
        <authorList>
            <person name="de Groot N.N."/>
        </authorList>
    </citation>
    <scope>NUCLEOTIDE SEQUENCE [LARGE SCALE GENOMIC DNA]</scope>
    <source>
        <strain evidence="1 2">DSM 19012</strain>
    </source>
</reference>
<dbReference type="EMBL" id="FONA01000001">
    <property type="protein sequence ID" value="SFD70780.1"/>
    <property type="molecule type" value="Genomic_DNA"/>
</dbReference>